<dbReference type="Gene3D" id="1.10.1040.10">
    <property type="entry name" value="N-(1-d-carboxylethyl)-l-norvaline Dehydrogenase, domain 2"/>
    <property type="match status" value="1"/>
</dbReference>
<dbReference type="InterPro" id="IPR001732">
    <property type="entry name" value="UDP-Glc/GDP-Man_DH_N"/>
</dbReference>
<dbReference type="PANTHER" id="PTHR43750:SF3">
    <property type="entry name" value="UDP-GLUCOSE 6-DEHYDROGENASE TUAD"/>
    <property type="match status" value="1"/>
</dbReference>
<dbReference type="InterPro" id="IPR008927">
    <property type="entry name" value="6-PGluconate_DH-like_C_sf"/>
</dbReference>
<dbReference type="Proteomes" id="UP000033858">
    <property type="component" value="Unassembled WGS sequence"/>
</dbReference>
<comment type="similarity">
    <text evidence="1">Belongs to the UDP-glucose/GDP-mannose dehydrogenase family.</text>
</comment>
<dbReference type="EMBL" id="LCAE01000047">
    <property type="protein sequence ID" value="KKR84300.1"/>
    <property type="molecule type" value="Genomic_DNA"/>
</dbReference>
<proteinExistence type="inferred from homology"/>
<feature type="domain" description="UDP-glucose/GDP-mannose dehydrogenase dimerisation" evidence="2">
    <location>
        <begin position="162"/>
        <end position="256"/>
    </location>
</feature>
<organism evidence="4 5">
    <name type="scientific">Candidatus Woesebacteria bacterium GW2011_GWB1_41_10</name>
    <dbReference type="NCBI Taxonomy" id="1618577"/>
    <lineage>
        <taxon>Bacteria</taxon>
        <taxon>Candidatus Woeseibacteriota</taxon>
    </lineage>
</organism>
<accession>A0A0G0WIV7</accession>
<dbReference type="InterPro" id="IPR036291">
    <property type="entry name" value="NAD(P)-bd_dom_sf"/>
</dbReference>
<sequence>MGWGFVGQATGKGLATNKKNKIFVYDKQRTSPLTLKQVVEKSEFIFICVPTPMHSDYSGMSMVIVDDVAGQVAGFAKGTDKVVIVKSTVLPGTTVKYQKLYPKINFAMNPEFLTQNNANKDFLNPTRTVIGASNKRVAIRIKELYQTILPKSQPYFIVGTTEAEITKYMSNLILGSKVLLANEFYTLSKKVGAKYEEIKEAVEADPRIGTHLGVPGPDKDFGFGGACFPKDMIGILGFAKKSGVDVSALQAIWDKNLKIRKNRDWEHMSSAFRPKI</sequence>
<dbReference type="SUPFAM" id="SSF48179">
    <property type="entry name" value="6-phosphogluconate dehydrogenase C-terminal domain-like"/>
    <property type="match status" value="1"/>
</dbReference>
<dbReference type="Gene3D" id="3.40.50.720">
    <property type="entry name" value="NAD(P)-binding Rossmann-like Domain"/>
    <property type="match status" value="1"/>
</dbReference>
<dbReference type="InterPro" id="IPR013328">
    <property type="entry name" value="6PGD_dom2"/>
</dbReference>
<dbReference type="Pfam" id="PF03721">
    <property type="entry name" value="UDPG_MGDP_dh_N"/>
    <property type="match status" value="1"/>
</dbReference>
<evidence type="ECO:0000259" key="3">
    <source>
        <dbReference type="Pfam" id="PF03721"/>
    </source>
</evidence>
<feature type="domain" description="UDP-glucose/GDP-mannose dehydrogenase N-terminal" evidence="3">
    <location>
        <begin position="33"/>
        <end position="143"/>
    </location>
</feature>
<protein>
    <submittedName>
        <fullName evidence="4">Nucleotide sugar dehydrogenase</fullName>
    </submittedName>
</protein>
<dbReference type="Pfam" id="PF00984">
    <property type="entry name" value="UDPG_MGDP_dh"/>
    <property type="match status" value="1"/>
</dbReference>
<gene>
    <name evidence="4" type="ORF">UU32_C0047G0005</name>
</gene>
<evidence type="ECO:0000259" key="2">
    <source>
        <dbReference type="Pfam" id="PF00984"/>
    </source>
</evidence>
<name>A0A0G0WIV7_9BACT</name>
<reference evidence="4 5" key="1">
    <citation type="journal article" date="2015" name="Nature">
        <title>rRNA introns, odd ribosomes, and small enigmatic genomes across a large radiation of phyla.</title>
        <authorList>
            <person name="Brown C.T."/>
            <person name="Hug L.A."/>
            <person name="Thomas B.C."/>
            <person name="Sharon I."/>
            <person name="Castelle C.J."/>
            <person name="Singh A."/>
            <person name="Wilkins M.J."/>
            <person name="Williams K.H."/>
            <person name="Banfield J.F."/>
        </authorList>
    </citation>
    <scope>NUCLEOTIDE SEQUENCE [LARGE SCALE GENOMIC DNA]</scope>
</reference>
<evidence type="ECO:0000256" key="1">
    <source>
        <dbReference type="ARBA" id="ARBA00006601"/>
    </source>
</evidence>
<evidence type="ECO:0000313" key="4">
    <source>
        <dbReference type="EMBL" id="KKR84300.1"/>
    </source>
</evidence>
<dbReference type="InterPro" id="IPR014026">
    <property type="entry name" value="UDP-Glc/GDP-Man_DH_dimer"/>
</dbReference>
<dbReference type="GO" id="GO:0051287">
    <property type="term" value="F:NAD binding"/>
    <property type="evidence" value="ECO:0007669"/>
    <property type="project" value="InterPro"/>
</dbReference>
<dbReference type="SUPFAM" id="SSF51735">
    <property type="entry name" value="NAD(P)-binding Rossmann-fold domains"/>
    <property type="match status" value="1"/>
</dbReference>
<dbReference type="PANTHER" id="PTHR43750">
    <property type="entry name" value="UDP-GLUCOSE 6-DEHYDROGENASE TUAD"/>
    <property type="match status" value="1"/>
</dbReference>
<comment type="caution">
    <text evidence="4">The sequence shown here is derived from an EMBL/GenBank/DDBJ whole genome shotgun (WGS) entry which is preliminary data.</text>
</comment>
<dbReference type="AlphaFoldDB" id="A0A0G0WIV7"/>
<evidence type="ECO:0000313" key="5">
    <source>
        <dbReference type="Proteomes" id="UP000033858"/>
    </source>
</evidence>
<dbReference type="GO" id="GO:0016616">
    <property type="term" value="F:oxidoreductase activity, acting on the CH-OH group of donors, NAD or NADP as acceptor"/>
    <property type="evidence" value="ECO:0007669"/>
    <property type="project" value="InterPro"/>
</dbReference>